<accession>A0ABV5YTH6</accession>
<keyword evidence="4" id="KW-0560">Oxidoreductase</keyword>
<dbReference type="PANTHER" id="PTHR43557">
    <property type="entry name" value="APOPTOSIS-INDUCING FACTOR 1"/>
    <property type="match status" value="1"/>
</dbReference>
<feature type="domain" description="Reductase C-terminal" evidence="6">
    <location>
        <begin position="349"/>
        <end position="420"/>
    </location>
</feature>
<evidence type="ECO:0000256" key="2">
    <source>
        <dbReference type="ARBA" id="ARBA00022630"/>
    </source>
</evidence>
<dbReference type="Proteomes" id="UP001589627">
    <property type="component" value="Unassembled WGS sequence"/>
</dbReference>
<dbReference type="Pfam" id="PF14759">
    <property type="entry name" value="Reductase_C"/>
    <property type="match status" value="1"/>
</dbReference>
<protein>
    <submittedName>
        <fullName evidence="7">NAD(P)/FAD-dependent oxidoreductase</fullName>
    </submittedName>
</protein>
<organism evidence="7 8">
    <name type="scientific">Actinoallomurus acaciae</name>
    <dbReference type="NCBI Taxonomy" id="502577"/>
    <lineage>
        <taxon>Bacteria</taxon>
        <taxon>Bacillati</taxon>
        <taxon>Actinomycetota</taxon>
        <taxon>Actinomycetes</taxon>
        <taxon>Streptosporangiales</taxon>
        <taxon>Thermomonosporaceae</taxon>
        <taxon>Actinoallomurus</taxon>
    </lineage>
</organism>
<proteinExistence type="predicted"/>
<sequence length="467" mass="49705">RRAPPAAAGDSAEAFRRTGGIVIVGASLAGLRAALVLRRDGFAGSLTVIGDESHPPYDRPPLSKQVLIGQAPALGTELPRRGESDVTWRLGVPATGLDLIGRQVILADGQKVGFDRLLIATGLRARPWPNEAEAALDGVCTVRTPEHAEALRRRLTARPGRVLVIGGGFTGSEVASACRDLNVPVTLVDRGPAPLTGALGAVIGRVAARMHRDHGVDLRCGVQVETLEGDGSGRVRRARLSDGSVLDVDVVVVALGSIRNVEWLEGSGLAAGVWGVTCDAGCRAVDVNGVVTDDVFVAGDIARFPHPVYNYQYLALEHWGNAVAQGEVAAHNMISADSRRWPHLSLPEFWSTQFDTEIKSVGVPTYADQVVIAQGSVAERRFVAVYGYQGRVTAAVAFNHSKWLEFYAGLIDRAAPFPPSFATVDPPDDGHPVAAEVPDRPTRQATVVVTGHTPGERRARLVSRPYL</sequence>
<dbReference type="SUPFAM" id="SSF51905">
    <property type="entry name" value="FAD/NAD(P)-binding domain"/>
    <property type="match status" value="1"/>
</dbReference>
<evidence type="ECO:0000259" key="6">
    <source>
        <dbReference type="Pfam" id="PF14759"/>
    </source>
</evidence>
<evidence type="ECO:0000313" key="7">
    <source>
        <dbReference type="EMBL" id="MFB9838359.1"/>
    </source>
</evidence>
<dbReference type="EMBL" id="JBHLZP010000502">
    <property type="protein sequence ID" value="MFB9838359.1"/>
    <property type="molecule type" value="Genomic_DNA"/>
</dbReference>
<dbReference type="InterPro" id="IPR028202">
    <property type="entry name" value="Reductase_C"/>
</dbReference>
<evidence type="ECO:0000256" key="4">
    <source>
        <dbReference type="ARBA" id="ARBA00023002"/>
    </source>
</evidence>
<dbReference type="Gene3D" id="3.30.390.30">
    <property type="match status" value="1"/>
</dbReference>
<reference evidence="7 8" key="1">
    <citation type="submission" date="2024-09" db="EMBL/GenBank/DDBJ databases">
        <authorList>
            <person name="Sun Q."/>
            <person name="Mori K."/>
        </authorList>
    </citation>
    <scope>NUCLEOTIDE SEQUENCE [LARGE SCALE GENOMIC DNA]</scope>
    <source>
        <strain evidence="7 8">TBRC 0563</strain>
    </source>
</reference>
<dbReference type="SUPFAM" id="SSF55424">
    <property type="entry name" value="FAD/NAD-linked reductases, dimerisation (C-terminal) domain"/>
    <property type="match status" value="1"/>
</dbReference>
<feature type="domain" description="FAD/NAD(P)-binding" evidence="5">
    <location>
        <begin position="21"/>
        <end position="326"/>
    </location>
</feature>
<dbReference type="RefSeq" id="WP_378211385.1">
    <property type="nucleotide sequence ID" value="NZ_JBHLZP010000502.1"/>
</dbReference>
<keyword evidence="2" id="KW-0285">Flavoprotein</keyword>
<evidence type="ECO:0000256" key="3">
    <source>
        <dbReference type="ARBA" id="ARBA00022827"/>
    </source>
</evidence>
<dbReference type="InterPro" id="IPR050446">
    <property type="entry name" value="FAD-oxidoreductase/Apoptosis"/>
</dbReference>
<keyword evidence="8" id="KW-1185">Reference proteome</keyword>
<evidence type="ECO:0000313" key="8">
    <source>
        <dbReference type="Proteomes" id="UP001589627"/>
    </source>
</evidence>
<dbReference type="InterPro" id="IPR023753">
    <property type="entry name" value="FAD/NAD-binding_dom"/>
</dbReference>
<dbReference type="PRINTS" id="PR00411">
    <property type="entry name" value="PNDRDTASEI"/>
</dbReference>
<name>A0ABV5YTH6_9ACTN</name>
<dbReference type="InterPro" id="IPR036188">
    <property type="entry name" value="FAD/NAD-bd_sf"/>
</dbReference>
<feature type="non-terminal residue" evidence="7">
    <location>
        <position position="1"/>
    </location>
</feature>
<evidence type="ECO:0000259" key="5">
    <source>
        <dbReference type="Pfam" id="PF07992"/>
    </source>
</evidence>
<evidence type="ECO:0000256" key="1">
    <source>
        <dbReference type="ARBA" id="ARBA00001974"/>
    </source>
</evidence>
<dbReference type="Gene3D" id="3.50.50.60">
    <property type="entry name" value="FAD/NAD(P)-binding domain"/>
    <property type="match status" value="2"/>
</dbReference>
<dbReference type="InterPro" id="IPR016156">
    <property type="entry name" value="FAD/NAD-linked_Rdtase_dimer_sf"/>
</dbReference>
<comment type="caution">
    <text evidence="7">The sequence shown here is derived from an EMBL/GenBank/DDBJ whole genome shotgun (WGS) entry which is preliminary data.</text>
</comment>
<dbReference type="PANTHER" id="PTHR43557:SF2">
    <property type="entry name" value="RIESKE DOMAIN-CONTAINING PROTEIN-RELATED"/>
    <property type="match status" value="1"/>
</dbReference>
<gene>
    <name evidence="7" type="ORF">ACFFNX_40035</name>
</gene>
<comment type="cofactor">
    <cofactor evidence="1">
        <name>FAD</name>
        <dbReference type="ChEBI" id="CHEBI:57692"/>
    </cofactor>
</comment>
<dbReference type="PRINTS" id="PR00368">
    <property type="entry name" value="FADPNR"/>
</dbReference>
<dbReference type="Pfam" id="PF07992">
    <property type="entry name" value="Pyr_redox_2"/>
    <property type="match status" value="1"/>
</dbReference>
<keyword evidence="3" id="KW-0274">FAD</keyword>